<dbReference type="AlphaFoldDB" id="A0AAD8HUS9"/>
<reference evidence="1" key="2">
    <citation type="submission" date="2023-05" db="EMBL/GenBank/DDBJ databases">
        <authorList>
            <person name="Schelkunov M.I."/>
        </authorList>
    </citation>
    <scope>NUCLEOTIDE SEQUENCE</scope>
    <source>
        <strain evidence="1">Hsosn_3</strain>
        <tissue evidence="1">Leaf</tissue>
    </source>
</reference>
<comment type="caution">
    <text evidence="1">The sequence shown here is derived from an EMBL/GenBank/DDBJ whole genome shotgun (WGS) entry which is preliminary data.</text>
</comment>
<dbReference type="EMBL" id="JAUIZM010000007">
    <property type="protein sequence ID" value="KAK1372475.1"/>
    <property type="molecule type" value="Genomic_DNA"/>
</dbReference>
<reference evidence="1" key="1">
    <citation type="submission" date="2023-02" db="EMBL/GenBank/DDBJ databases">
        <title>Genome of toxic invasive species Heracleum sosnowskyi carries increased number of genes despite the absence of recent whole-genome duplications.</title>
        <authorList>
            <person name="Schelkunov M."/>
            <person name="Shtratnikova V."/>
            <person name="Makarenko M."/>
            <person name="Klepikova A."/>
            <person name="Omelchenko D."/>
            <person name="Novikova G."/>
            <person name="Obukhova E."/>
            <person name="Bogdanov V."/>
            <person name="Penin A."/>
            <person name="Logacheva M."/>
        </authorList>
    </citation>
    <scope>NUCLEOTIDE SEQUENCE</scope>
    <source>
        <strain evidence="1">Hsosn_3</strain>
        <tissue evidence="1">Leaf</tissue>
    </source>
</reference>
<evidence type="ECO:0000313" key="1">
    <source>
        <dbReference type="EMBL" id="KAK1372475.1"/>
    </source>
</evidence>
<dbReference type="Proteomes" id="UP001237642">
    <property type="component" value="Unassembled WGS sequence"/>
</dbReference>
<sequence>MQKHEFLGMVDPCTGSFKKVLYPEYVKNQSTYVHPLNWKDSLAILIQSPGEHPNPIVDMYWLDEKSEIWTKIYTMGPYYCFEGEYGFRIPQSLTTGEIVIEAWKGTCLNQRTPYFWSPKISESVIYVSEFDTLRPLWYESYSHVESLVCVKGMELIGKEDKNKKKTKRAKNWTELLSKDFESLLHLH</sequence>
<name>A0AAD8HUS9_9APIA</name>
<evidence type="ECO:0000313" key="2">
    <source>
        <dbReference type="Proteomes" id="UP001237642"/>
    </source>
</evidence>
<organism evidence="1 2">
    <name type="scientific">Heracleum sosnowskyi</name>
    <dbReference type="NCBI Taxonomy" id="360622"/>
    <lineage>
        <taxon>Eukaryota</taxon>
        <taxon>Viridiplantae</taxon>
        <taxon>Streptophyta</taxon>
        <taxon>Embryophyta</taxon>
        <taxon>Tracheophyta</taxon>
        <taxon>Spermatophyta</taxon>
        <taxon>Magnoliopsida</taxon>
        <taxon>eudicotyledons</taxon>
        <taxon>Gunneridae</taxon>
        <taxon>Pentapetalae</taxon>
        <taxon>asterids</taxon>
        <taxon>campanulids</taxon>
        <taxon>Apiales</taxon>
        <taxon>Apiaceae</taxon>
        <taxon>Apioideae</taxon>
        <taxon>apioid superclade</taxon>
        <taxon>Tordylieae</taxon>
        <taxon>Tordyliinae</taxon>
        <taxon>Heracleum</taxon>
    </lineage>
</organism>
<protein>
    <submittedName>
        <fullName evidence="1">Uncharacterized protein</fullName>
    </submittedName>
</protein>
<accession>A0AAD8HUS9</accession>
<proteinExistence type="predicted"/>
<keyword evidence="2" id="KW-1185">Reference proteome</keyword>
<gene>
    <name evidence="1" type="ORF">POM88_028668</name>
</gene>